<keyword evidence="3" id="KW-1185">Reference proteome</keyword>
<feature type="domain" description="Transglutaminase-like" evidence="1">
    <location>
        <begin position="162"/>
        <end position="226"/>
    </location>
</feature>
<dbReference type="InterPro" id="IPR048930">
    <property type="entry name" value="Bact_transglu_N_2"/>
</dbReference>
<dbReference type="Pfam" id="PF01841">
    <property type="entry name" value="Transglut_core"/>
    <property type="match status" value="1"/>
</dbReference>
<dbReference type="Gene3D" id="3.10.620.30">
    <property type="match status" value="1"/>
</dbReference>
<dbReference type="SMART" id="SM00460">
    <property type="entry name" value="TGc"/>
    <property type="match status" value="1"/>
</dbReference>
<dbReference type="PANTHER" id="PTHR33490:SF12">
    <property type="entry name" value="BLL5557 PROTEIN"/>
    <property type="match status" value="1"/>
</dbReference>
<evidence type="ECO:0000313" key="2">
    <source>
        <dbReference type="EMBL" id="QEW07509.1"/>
    </source>
</evidence>
<dbReference type="SUPFAM" id="SSF54001">
    <property type="entry name" value="Cysteine proteinases"/>
    <property type="match status" value="1"/>
</dbReference>
<evidence type="ECO:0000259" key="1">
    <source>
        <dbReference type="SMART" id="SM00460"/>
    </source>
</evidence>
<dbReference type="InterPro" id="IPR038765">
    <property type="entry name" value="Papain-like_cys_pep_sf"/>
</dbReference>
<gene>
    <name evidence="2" type="ORF">F5I99_13960</name>
</gene>
<sequence length="297" mass="32738">MVRLEFSIELAYEVLDDACEFIFNIHPAITQCQKVVSESLTINQSVQPQVFTQQVDGTRCMRLRGYAGPLVIRYEGLLDLVHIEAEPGDLEEIGVGDLPLDVISYIYPSRYCQSDRFRELANKEFGSMASGYDRVCAIKDWVNQRTKFSSGSSAESTSAIETLADQAGVCRDFTHLMITLCRALNIPARFVSGIDYGSDPALGPTDFHAYVEVYLSGRWYLFDPSGLCPTMGLMRLGTGRDAADVSFATVFGSVTSSPVLIKIAAIVDAEKGFMLPVHQAKLLSTADTPVTNYRRVS</sequence>
<reference evidence="2 3" key="1">
    <citation type="submission" date="2019-09" db="EMBL/GenBank/DDBJ databases">
        <title>Nitrincola iocasae sp. nov., a bacterium isolated from the sediment collected at a cold seep field in South China Sea.</title>
        <authorList>
            <person name="Zhang H."/>
            <person name="Wang H."/>
            <person name="Li C."/>
        </authorList>
    </citation>
    <scope>NUCLEOTIDE SEQUENCE [LARGE SCALE GENOMIC DNA]</scope>
    <source>
        <strain evidence="2 3">KXZD1103</strain>
    </source>
</reference>
<dbReference type="PANTHER" id="PTHR33490">
    <property type="entry name" value="BLR5614 PROTEIN-RELATED"/>
    <property type="match status" value="1"/>
</dbReference>
<dbReference type="AlphaFoldDB" id="A0A5J6LFX8"/>
<dbReference type="Pfam" id="PF21295">
    <property type="entry name" value="Bact_transglu_N_2"/>
    <property type="match status" value="1"/>
</dbReference>
<dbReference type="KEGG" id="nik:F5I99_13960"/>
<name>A0A5J6LFX8_9GAMM</name>
<dbReference type="InterPro" id="IPR002931">
    <property type="entry name" value="Transglutaminase-like"/>
</dbReference>
<dbReference type="Gene3D" id="2.60.40.2250">
    <property type="match status" value="1"/>
</dbReference>
<dbReference type="RefSeq" id="WP_151057001.1">
    <property type="nucleotide sequence ID" value="NZ_CP044222.1"/>
</dbReference>
<accession>A0A5J6LFX8</accession>
<evidence type="ECO:0000313" key="3">
    <source>
        <dbReference type="Proteomes" id="UP000325606"/>
    </source>
</evidence>
<organism evidence="2 3">
    <name type="scientific">Nitrincola iocasae</name>
    <dbReference type="NCBI Taxonomy" id="2614693"/>
    <lineage>
        <taxon>Bacteria</taxon>
        <taxon>Pseudomonadati</taxon>
        <taxon>Pseudomonadota</taxon>
        <taxon>Gammaproteobacteria</taxon>
        <taxon>Oceanospirillales</taxon>
        <taxon>Oceanospirillaceae</taxon>
        <taxon>Nitrincola</taxon>
    </lineage>
</organism>
<protein>
    <submittedName>
        <fullName evidence="2">Transglutaminase family protein</fullName>
    </submittedName>
</protein>
<dbReference type="EMBL" id="CP044222">
    <property type="protein sequence ID" value="QEW07509.1"/>
    <property type="molecule type" value="Genomic_DNA"/>
</dbReference>
<proteinExistence type="predicted"/>
<dbReference type="Proteomes" id="UP000325606">
    <property type="component" value="Chromosome"/>
</dbReference>